<dbReference type="STRING" id="641238.SAMN04490244_11214"/>
<dbReference type="AlphaFoldDB" id="A0A1H9WP40"/>
<dbReference type="PROSITE" id="PS51257">
    <property type="entry name" value="PROKAR_LIPOPROTEIN"/>
    <property type="match status" value="1"/>
</dbReference>
<dbReference type="OrthoDB" id="964913at2"/>
<dbReference type="Proteomes" id="UP000198885">
    <property type="component" value="Unassembled WGS sequence"/>
</dbReference>
<keyword evidence="4" id="KW-1185">Reference proteome</keyword>
<feature type="region of interest" description="Disordered" evidence="1">
    <location>
        <begin position="27"/>
        <end position="47"/>
    </location>
</feature>
<feature type="signal peptide" evidence="2">
    <location>
        <begin position="1"/>
        <end position="18"/>
    </location>
</feature>
<evidence type="ECO:0000313" key="3">
    <source>
        <dbReference type="EMBL" id="SES35581.1"/>
    </source>
</evidence>
<name>A0A1H9WP40_9RHOB</name>
<evidence type="ECO:0008006" key="5">
    <source>
        <dbReference type="Google" id="ProtNLM"/>
    </source>
</evidence>
<feature type="chain" id="PRO_5011749612" description="Lipoprotein" evidence="2">
    <location>
        <begin position="19"/>
        <end position="112"/>
    </location>
</feature>
<gene>
    <name evidence="3" type="ORF">SAMN04490244_11214</name>
</gene>
<evidence type="ECO:0000313" key="4">
    <source>
        <dbReference type="Proteomes" id="UP000198885"/>
    </source>
</evidence>
<accession>A0A1H9WP40</accession>
<evidence type="ECO:0000256" key="2">
    <source>
        <dbReference type="SAM" id="SignalP"/>
    </source>
</evidence>
<reference evidence="3 4" key="1">
    <citation type="submission" date="2016-10" db="EMBL/GenBank/DDBJ databases">
        <authorList>
            <person name="de Groot N.N."/>
        </authorList>
    </citation>
    <scope>NUCLEOTIDE SEQUENCE [LARGE SCALE GENOMIC DNA]</scope>
    <source>
        <strain evidence="3 4">DSM 23042</strain>
    </source>
</reference>
<evidence type="ECO:0000256" key="1">
    <source>
        <dbReference type="SAM" id="MobiDB-lite"/>
    </source>
</evidence>
<sequence length="112" mass="11598">MNFRLATFAAFVMVGLLAACDEEMMVSDPGTTGSTEPRAVPGDSMEGQARSACAAAVRAETGNSDVRVQSSSFSEAGTEVILRVGPTGTWRCIGYRDGTTAGIESLTDEGAL</sequence>
<proteinExistence type="predicted"/>
<protein>
    <recommendedName>
        <fullName evidence="5">Lipoprotein</fullName>
    </recommendedName>
</protein>
<keyword evidence="2" id="KW-0732">Signal</keyword>
<organism evidence="3 4">
    <name type="scientific">Tranquillimonas rosea</name>
    <dbReference type="NCBI Taxonomy" id="641238"/>
    <lineage>
        <taxon>Bacteria</taxon>
        <taxon>Pseudomonadati</taxon>
        <taxon>Pseudomonadota</taxon>
        <taxon>Alphaproteobacteria</taxon>
        <taxon>Rhodobacterales</taxon>
        <taxon>Roseobacteraceae</taxon>
        <taxon>Tranquillimonas</taxon>
    </lineage>
</organism>
<dbReference type="EMBL" id="FOGU01000012">
    <property type="protein sequence ID" value="SES35581.1"/>
    <property type="molecule type" value="Genomic_DNA"/>
</dbReference>
<dbReference type="RefSeq" id="WP_092695786.1">
    <property type="nucleotide sequence ID" value="NZ_FOGU01000012.1"/>
</dbReference>